<proteinExistence type="inferred from homology"/>
<dbReference type="STRING" id="27835.A0A158R0G3"/>
<dbReference type="GO" id="GO:0005524">
    <property type="term" value="F:ATP binding"/>
    <property type="evidence" value="ECO:0007669"/>
    <property type="project" value="UniProtKB-KW"/>
</dbReference>
<dbReference type="PANTHER" id="PTHR48103:SF2">
    <property type="entry name" value="MIDASIN"/>
    <property type="match status" value="1"/>
</dbReference>
<comment type="subcellular location">
    <subcellularLocation>
        <location evidence="1">Nucleus</location>
        <location evidence="1">Nucleolus</location>
    </subcellularLocation>
    <subcellularLocation>
        <location evidence="2">Nucleus</location>
        <location evidence="2">Nucleoplasm</location>
    </subcellularLocation>
</comment>
<dbReference type="GO" id="GO:0016887">
    <property type="term" value="F:ATP hydrolysis activity"/>
    <property type="evidence" value="ECO:0007669"/>
    <property type="project" value="InterPro"/>
</dbReference>
<gene>
    <name evidence="10" type="ORF">NBR_LOCUS11780</name>
</gene>
<reference evidence="10 11" key="2">
    <citation type="submission" date="2018-11" db="EMBL/GenBank/DDBJ databases">
        <authorList>
            <consortium name="Pathogen Informatics"/>
        </authorList>
    </citation>
    <scope>NUCLEOTIDE SEQUENCE [LARGE SCALE GENOMIC DNA]</scope>
</reference>
<dbReference type="Proteomes" id="UP000271162">
    <property type="component" value="Unassembled WGS sequence"/>
</dbReference>
<accession>A0A158R0G3</accession>
<dbReference type="PROSITE" id="PS00675">
    <property type="entry name" value="SIGMA54_INTERACT_1"/>
    <property type="match status" value="1"/>
</dbReference>
<dbReference type="EMBL" id="UYSL01020598">
    <property type="protein sequence ID" value="VDL75369.1"/>
    <property type="molecule type" value="Genomic_DNA"/>
</dbReference>
<reference evidence="12" key="1">
    <citation type="submission" date="2016-04" db="UniProtKB">
        <authorList>
            <consortium name="WormBaseParasite"/>
        </authorList>
    </citation>
    <scope>IDENTIFICATION</scope>
</reference>
<name>A0A158R0G3_NIPBR</name>
<feature type="domain" description="AAA+ ATPase" evidence="9">
    <location>
        <begin position="133"/>
        <end position="280"/>
    </location>
</feature>
<dbReference type="InterPro" id="IPR040848">
    <property type="entry name" value="AAA_lid_7"/>
</dbReference>
<evidence type="ECO:0000313" key="11">
    <source>
        <dbReference type="Proteomes" id="UP000271162"/>
    </source>
</evidence>
<evidence type="ECO:0000256" key="5">
    <source>
        <dbReference type="ARBA" id="ARBA00022741"/>
    </source>
</evidence>
<dbReference type="GO" id="GO:0000055">
    <property type="term" value="P:ribosomal large subunit export from nucleus"/>
    <property type="evidence" value="ECO:0007669"/>
    <property type="project" value="TreeGrafter"/>
</dbReference>
<dbReference type="InterPro" id="IPR041190">
    <property type="entry name" value="Midasin_AAA_lid_5"/>
</dbReference>
<keyword evidence="6" id="KW-0067">ATP-binding</keyword>
<dbReference type="InterPro" id="IPR027417">
    <property type="entry name" value="P-loop_NTPase"/>
</dbReference>
<feature type="domain" description="AAA+ ATPase" evidence="9">
    <location>
        <begin position="1015"/>
        <end position="1163"/>
    </location>
</feature>
<dbReference type="InterPro" id="IPR003593">
    <property type="entry name" value="AAA+_ATPase"/>
</dbReference>
<dbReference type="FunFam" id="3.40.50.300:FF:000142">
    <property type="entry name" value="Midasin"/>
    <property type="match status" value="2"/>
</dbReference>
<comment type="similarity">
    <text evidence="3">Belongs to the midasin family.</text>
</comment>
<evidence type="ECO:0000313" key="10">
    <source>
        <dbReference type="EMBL" id="VDL75369.1"/>
    </source>
</evidence>
<dbReference type="Gene3D" id="3.40.50.300">
    <property type="entry name" value="P-loop containing nucleotide triphosphate hydrolases"/>
    <property type="match status" value="6"/>
</dbReference>
<evidence type="ECO:0000256" key="3">
    <source>
        <dbReference type="ARBA" id="ARBA00007188"/>
    </source>
</evidence>
<evidence type="ECO:0000256" key="6">
    <source>
        <dbReference type="ARBA" id="ARBA00022840"/>
    </source>
</evidence>
<dbReference type="FunFam" id="3.40.50.300:FF:001500">
    <property type="entry name" value="Dynein-related AAA-type ATPase"/>
    <property type="match status" value="1"/>
</dbReference>
<evidence type="ECO:0000313" key="12">
    <source>
        <dbReference type="WBParaSite" id="NBR_0001177901-mRNA-1"/>
    </source>
</evidence>
<dbReference type="CDD" id="cd00009">
    <property type="entry name" value="AAA"/>
    <property type="match status" value="1"/>
</dbReference>
<organism evidence="12">
    <name type="scientific">Nippostrongylus brasiliensis</name>
    <name type="common">Rat hookworm</name>
    <dbReference type="NCBI Taxonomy" id="27835"/>
    <lineage>
        <taxon>Eukaryota</taxon>
        <taxon>Metazoa</taxon>
        <taxon>Ecdysozoa</taxon>
        <taxon>Nematoda</taxon>
        <taxon>Chromadorea</taxon>
        <taxon>Rhabditida</taxon>
        <taxon>Rhabditina</taxon>
        <taxon>Rhabditomorpha</taxon>
        <taxon>Strongyloidea</taxon>
        <taxon>Heligmosomidae</taxon>
        <taxon>Nippostrongylus</taxon>
    </lineage>
</organism>
<dbReference type="GO" id="GO:0030687">
    <property type="term" value="C:preribosome, large subunit precursor"/>
    <property type="evidence" value="ECO:0007669"/>
    <property type="project" value="TreeGrafter"/>
</dbReference>
<dbReference type="GO" id="GO:0005654">
    <property type="term" value="C:nucleoplasm"/>
    <property type="evidence" value="ECO:0007669"/>
    <property type="project" value="UniProtKB-SubCell"/>
</dbReference>
<keyword evidence="7" id="KW-0143">Chaperone</keyword>
<dbReference type="Pfam" id="PF17865">
    <property type="entry name" value="AAA_lid_5"/>
    <property type="match status" value="1"/>
</dbReference>
<evidence type="ECO:0000256" key="8">
    <source>
        <dbReference type="ARBA" id="ARBA00023242"/>
    </source>
</evidence>
<dbReference type="InterPro" id="IPR011704">
    <property type="entry name" value="ATPase_dyneun-rel_AAA"/>
</dbReference>
<keyword evidence="8" id="KW-0539">Nucleus</keyword>
<dbReference type="OMA" id="KRCAIAP"/>
<dbReference type="GO" id="GO:0000027">
    <property type="term" value="P:ribosomal large subunit assembly"/>
    <property type="evidence" value="ECO:0007669"/>
    <property type="project" value="TreeGrafter"/>
</dbReference>
<evidence type="ECO:0000256" key="1">
    <source>
        <dbReference type="ARBA" id="ARBA00004604"/>
    </source>
</evidence>
<dbReference type="SMART" id="SM00382">
    <property type="entry name" value="AAA"/>
    <property type="match status" value="4"/>
</dbReference>
<evidence type="ECO:0000256" key="7">
    <source>
        <dbReference type="ARBA" id="ARBA00023186"/>
    </source>
</evidence>
<dbReference type="Pfam" id="PF17867">
    <property type="entry name" value="AAA_lid_7"/>
    <property type="match status" value="2"/>
</dbReference>
<feature type="domain" description="AAA+ ATPase" evidence="9">
    <location>
        <begin position="432"/>
        <end position="650"/>
    </location>
</feature>
<dbReference type="GO" id="GO:0005730">
    <property type="term" value="C:nucleolus"/>
    <property type="evidence" value="ECO:0007669"/>
    <property type="project" value="UniProtKB-SubCell"/>
</dbReference>
<sequence>MQPGALKLCVDYHKWKMVGKNRKRLKRREVDGRSDEKEVNEIPSQRRRVSDDDVVVIDEKENKKMEADSAEVENSIVEHRALIVNKSLKGLKLEGLMLDVKIPHITRYYSFLERTILPTRESLACQLLVALRSENFVVVEGPIGSGKTFLAWHAGKNLNLPLKVMQMGDQIDSKSLLGSYSCTEIAGQFVWKPSNFTRWLAEKSLILLEDIDLSNADVISAIVQLVAERSVVLPNGEVISLHKDVRLMATTSGKGKKSSVLDGVPVRIVLDPFTDEELRRLISKGSPRIAHLAKTLVSIFRLVEGVPPTSNSRRLTSTDLLRGCARISKLSDLSSNIGIFTELIDVWCLADTLERSMALCRTVAAPLSITDDQISFHFLQRQPRLSHDDQFTTIGRCRISTLPSLHSIQKYRLGHTRNMLQLTERLAVCVQNREPVLLAGETGVGKTSVVQCLASMLNMSLKVVNLSPSTDTDDLISGYKPTTIFSILKPFTDFYNEVFSDNFNVDKNQRFLSHLEICLSSGRYHDYLAVTIATAEKALLRTGEKDVRWASVAVQGRRILSSLNSNAALFAISRGAILEAVQEGHWLLVDEVNLAPPESLDAIVHAISGKVHPDFRLFACMNPATDAGKRKLPEGVRTKFTEFFVPEIVDPHQLALVVSAYLPSLKAVAVSNIVNFYLSARQLHPSTFNLRTLSRALMFAADNIFGSEDRSLYEAVNVAFLTNLDTDAKAKMRSRIAQVFRVSTSTPIPAPSSGAENYIRVEGYWISRGTELPSEDTNYVITKTVKQNLADIARITSSGRYMGSYVGDENGRLVFREGALVTAVRNGSWVILDELNLAPTDIIEALNRLLDDNRELYVPEINTVIKPHPRFRLFATQNPAGIYGGRKRLSRALMSRFVVLRFDQIPLEELSSMVCVRCGVHTSAATKMINVLSKLRVRRSISGVFSAKDGLMTLRDVFRWAKRLVTDNTCDDWLQPDRLFASNSPYMPTDIDTEGVVMTMGMRRMLVMTQQAWLRNEAVLMIGETGGGKTSLAQVIGRGRLLTINCHEKTETADLLGRLRPRENGGFAWSDGVVISAMKAGSALLVDEISLAEDSVLERLNPLFEEDRTLLLSDAGVDAHAVSACDGFQIIATMNPGGDYGKKELSKALRNRFTEVWSSCDYDECELVAIFDSRLKGTARRSADTSGYSPAKLTISWIASFFRKYLHIFRQSASVRDIVACAEIYSACADYGLPPSTAVFEAISSVFLDALNSQQIRMAVNIDEVRKDAQDMLRHLSGDNLVTSDSPTEVQISASGITVGRLSIAYGPLTPQTPKAFSLHASTCISNIYRIARGLLINKPILLEGAPGCGKSSTVMALATLTGNPITRLNLSDQTDLSDLFGCDVPTVLDDGSISFRWEDGPVLQAIKRGEWVLLDEMNLASQAVLEGLNACFDHRRILHIPELNRTFEISLNSNCRFFACQNPRSQGGNRRALPKSFVNRFTNIYVEDLKEEDILIILSELEEVKRVPVDRLKAMVLINSKLSSEHHLLGGPFSFNLRDLLRWFHLLNKNIDSATCFHMLYVKRMRSEENRHKVFMFLITFYLALISLYEEVFGESCVDHPVVLTCDEEKVRIGQVSGLVKLSQICIPRSVNVRGNISNNNRLLISQTTLCYQLATCVDMQWMPLIVGPRNSGKRSTVENLAAICGRQLEVIVLNSETDAQELIGSYEQVIDGSALSAAKSSLCSLLSSHVDESCLKKMNVAEDVVQLEIAAETALIELSTNHPDLVEECRELLASAARTAVRFEWIDSVFVRAYLNGHWLLIEDVNLCRVFLSMDHRNGEISRAMRNRSVEMFVTSAQQWNRSPSDVLAVASSYGKTVSAKLSNMLCSLSTERQLHFCALLSGMSVEEACRTVGLEYADCEGEEQRCISVVPFIRDIFTDCYEEWLLNSWKICQDDGADCTMFLALLSTSTKVLRGKLIQKIFGGDGMLRSYFVIFILYWEGFLLNLLPYA</sequence>
<evidence type="ECO:0000256" key="4">
    <source>
        <dbReference type="ARBA" id="ARBA00017143"/>
    </source>
</evidence>
<dbReference type="InterPro" id="IPR025662">
    <property type="entry name" value="Sigma_54_int_dom_ATP-bd_1"/>
</dbReference>
<evidence type="ECO:0000256" key="2">
    <source>
        <dbReference type="ARBA" id="ARBA00004642"/>
    </source>
</evidence>
<dbReference type="Pfam" id="PF07728">
    <property type="entry name" value="AAA_5"/>
    <property type="match status" value="5"/>
</dbReference>
<keyword evidence="5" id="KW-0547">Nucleotide-binding</keyword>
<dbReference type="PANTHER" id="PTHR48103">
    <property type="entry name" value="MIDASIN-RELATED"/>
    <property type="match status" value="1"/>
</dbReference>
<keyword evidence="11" id="KW-1185">Reference proteome</keyword>
<dbReference type="WBParaSite" id="NBR_0001177901-mRNA-1">
    <property type="protein sequence ID" value="NBR_0001177901-mRNA-1"/>
    <property type="gene ID" value="NBR_0001177901"/>
</dbReference>
<dbReference type="SUPFAM" id="SSF52540">
    <property type="entry name" value="P-loop containing nucleoside triphosphate hydrolases"/>
    <property type="match status" value="6"/>
</dbReference>
<feature type="domain" description="AAA+ ATPase" evidence="9">
    <location>
        <begin position="1337"/>
        <end position="1509"/>
    </location>
</feature>
<protein>
    <recommendedName>
        <fullName evidence="4">Midasin</fullName>
    </recommendedName>
</protein>
<evidence type="ECO:0000259" key="9">
    <source>
        <dbReference type="SMART" id="SM00382"/>
    </source>
</evidence>